<keyword evidence="1 8" id="KW-0659">Purine metabolism</keyword>
<dbReference type="Proteomes" id="UP000494165">
    <property type="component" value="Unassembled WGS sequence"/>
</dbReference>
<dbReference type="PANTHER" id="PTHR43170">
    <property type="entry name" value="GMP REDUCTASE"/>
    <property type="match status" value="1"/>
</dbReference>
<evidence type="ECO:0000256" key="7">
    <source>
        <dbReference type="ARBA" id="ARBA00048616"/>
    </source>
</evidence>
<dbReference type="Gene3D" id="3.20.20.70">
    <property type="entry name" value="Aldolase class I"/>
    <property type="match status" value="1"/>
</dbReference>
<evidence type="ECO:0000256" key="6">
    <source>
        <dbReference type="ARBA" id="ARBA00037691"/>
    </source>
</evidence>
<dbReference type="GO" id="GO:0006144">
    <property type="term" value="P:purine nucleobase metabolic process"/>
    <property type="evidence" value="ECO:0007669"/>
    <property type="project" value="UniProtKB-KW"/>
</dbReference>
<evidence type="ECO:0000256" key="1">
    <source>
        <dbReference type="ARBA" id="ARBA00022631"/>
    </source>
</evidence>
<evidence type="ECO:0000313" key="14">
    <source>
        <dbReference type="Proteomes" id="UP000494165"/>
    </source>
</evidence>
<keyword evidence="2 8" id="KW-0479">Metal-binding</keyword>
<feature type="binding site" evidence="8">
    <location>
        <begin position="26"/>
        <end position="27"/>
    </location>
    <ligand>
        <name>NADP(+)</name>
        <dbReference type="ChEBI" id="CHEBI:58349"/>
        <note>ligand shared between two neighboring subunits</note>
    </ligand>
</feature>
<feature type="binding site" evidence="8 10">
    <location>
        <position position="183"/>
    </location>
    <ligand>
        <name>K(+)</name>
        <dbReference type="ChEBI" id="CHEBI:29103"/>
    </ligand>
</feature>
<feature type="active site" description="Proton donor/acceptor" evidence="8">
    <location>
        <position position="188"/>
    </location>
</feature>
<dbReference type="CDD" id="cd00381">
    <property type="entry name" value="IMPDH"/>
    <property type="match status" value="1"/>
</dbReference>
<keyword evidence="14" id="KW-1185">Reference proteome</keyword>
<evidence type="ECO:0000256" key="11">
    <source>
        <dbReference type="RuleBase" id="RU003929"/>
    </source>
</evidence>
<evidence type="ECO:0000256" key="5">
    <source>
        <dbReference type="ARBA" id="ARBA00023002"/>
    </source>
</evidence>
<feature type="binding site" evidence="8">
    <location>
        <begin position="219"/>
        <end position="221"/>
    </location>
    <ligand>
        <name>GMP</name>
        <dbReference type="ChEBI" id="CHEBI:58115"/>
    </ligand>
</feature>
<dbReference type="PANTHER" id="PTHR43170:SF5">
    <property type="entry name" value="GMP REDUCTASE"/>
    <property type="match status" value="1"/>
</dbReference>
<sequence>MPNIQNDIKLDFKDVLLRPKRSTINSRADVNLQREITFRNSKRSYKGIPIIASNMDTVGTFEMAIALTKHGVFTTIHKYYSPEEWKQFSVDHPECLGFVAASSGTGQADFERLQQILKDVPDVAYICLDVANGYSQHFVEYLRKVRAAYPTHTIIAGNVVTGEMVEELILSGADIIKVGIGPGSVCTTRRKTGVGYPQLSAVLECADAAHGLGGHIISDGGCTCPGDVAKAFAAGADFVMVGGMLAGHDESGGEIIEKNGKKYKLFYGMSSSTAMQKHVGGVAEYRASEGKTVEVPYRGPIDVTILDILGGLRSACTYMGAAKLKELPRRATFIRVSQQINNIFGASD</sequence>
<dbReference type="EMBL" id="CADEPI010000017">
    <property type="protein sequence ID" value="CAB3364732.1"/>
    <property type="molecule type" value="Genomic_DNA"/>
</dbReference>
<dbReference type="NCBIfam" id="NF003470">
    <property type="entry name" value="PRK05096.1"/>
    <property type="match status" value="1"/>
</dbReference>
<dbReference type="Pfam" id="PF00478">
    <property type="entry name" value="IMPDH"/>
    <property type="match status" value="1"/>
</dbReference>
<dbReference type="SUPFAM" id="SSF51412">
    <property type="entry name" value="Inosine monophosphate dehydrogenase (IMPDH)"/>
    <property type="match status" value="1"/>
</dbReference>
<comment type="caution">
    <text evidence="13">The sequence shown here is derived from an EMBL/GenBank/DDBJ whole genome shotgun (WGS) entry which is preliminary data.</text>
</comment>
<dbReference type="OrthoDB" id="418595at2759"/>
<dbReference type="InterPro" id="IPR050139">
    <property type="entry name" value="GMP_reductase"/>
</dbReference>
<dbReference type="PIRSF" id="PIRSF000235">
    <property type="entry name" value="GMP_reductase"/>
    <property type="match status" value="1"/>
</dbReference>
<evidence type="ECO:0000256" key="2">
    <source>
        <dbReference type="ARBA" id="ARBA00022723"/>
    </source>
</evidence>
<feature type="binding site" description="in other chain" evidence="8">
    <location>
        <position position="78"/>
    </location>
    <ligand>
        <name>NADP(+)</name>
        <dbReference type="ChEBI" id="CHEBI:58349"/>
        <note>ligand shared between two neighboring subunits</note>
    </ligand>
</feature>
<dbReference type="PROSITE" id="PS00487">
    <property type="entry name" value="IMP_DH_GMP_RED"/>
    <property type="match status" value="1"/>
</dbReference>
<feature type="binding site" evidence="8">
    <location>
        <begin position="242"/>
        <end position="243"/>
    </location>
    <ligand>
        <name>GMP</name>
        <dbReference type="ChEBI" id="CHEBI:58115"/>
    </ligand>
</feature>
<feature type="active site" description="Thioimidate intermediate" evidence="8 9">
    <location>
        <position position="186"/>
    </location>
</feature>
<reference evidence="13 14" key="1">
    <citation type="submission" date="2020-04" db="EMBL/GenBank/DDBJ databases">
        <authorList>
            <person name="Alioto T."/>
            <person name="Alioto T."/>
            <person name="Gomez Garrido J."/>
        </authorList>
    </citation>
    <scope>NUCLEOTIDE SEQUENCE [LARGE SCALE GENOMIC DNA]</scope>
</reference>
<organism evidence="13 14">
    <name type="scientific">Cloeon dipterum</name>
    <dbReference type="NCBI Taxonomy" id="197152"/>
    <lineage>
        <taxon>Eukaryota</taxon>
        <taxon>Metazoa</taxon>
        <taxon>Ecdysozoa</taxon>
        <taxon>Arthropoda</taxon>
        <taxon>Hexapoda</taxon>
        <taxon>Insecta</taxon>
        <taxon>Pterygota</taxon>
        <taxon>Palaeoptera</taxon>
        <taxon>Ephemeroptera</taxon>
        <taxon>Pisciforma</taxon>
        <taxon>Baetidae</taxon>
        <taxon>Cloeon</taxon>
    </lineage>
</organism>
<feature type="binding site" description="in other chain" evidence="8">
    <location>
        <begin position="285"/>
        <end position="286"/>
    </location>
    <ligand>
        <name>NADP(+)</name>
        <dbReference type="ChEBI" id="CHEBI:58349"/>
        <note>ligand shared between two neighboring subunits</note>
    </ligand>
</feature>
<keyword evidence="3 8" id="KW-0521">NADP</keyword>
<feature type="domain" description="IMP dehydrogenase/GMP reductase" evidence="12">
    <location>
        <begin position="10"/>
        <end position="338"/>
    </location>
</feature>
<dbReference type="SMART" id="SM01240">
    <property type="entry name" value="IMPDH"/>
    <property type="match status" value="1"/>
</dbReference>
<feature type="binding site" description="in other chain" evidence="8">
    <location>
        <begin position="129"/>
        <end position="131"/>
    </location>
    <ligand>
        <name>NADP(+)</name>
        <dbReference type="ChEBI" id="CHEBI:58349"/>
        <note>ligand shared between two neighboring subunits</note>
    </ligand>
</feature>
<evidence type="ECO:0000256" key="10">
    <source>
        <dbReference type="PIRSR" id="PIRSR000235-3"/>
    </source>
</evidence>
<dbReference type="InterPro" id="IPR005993">
    <property type="entry name" value="GMPR"/>
</dbReference>
<evidence type="ECO:0000259" key="12">
    <source>
        <dbReference type="Pfam" id="PF00478"/>
    </source>
</evidence>
<dbReference type="InterPro" id="IPR015875">
    <property type="entry name" value="IMP_DH/GMP_Rdtase_CS"/>
</dbReference>
<dbReference type="FunFam" id="3.20.20.70:FF:000012">
    <property type="entry name" value="GMP reductase"/>
    <property type="match status" value="1"/>
</dbReference>
<dbReference type="GO" id="GO:0003920">
    <property type="term" value="F:GMP reductase activity"/>
    <property type="evidence" value="ECO:0007669"/>
    <property type="project" value="UniProtKB-UniRule"/>
</dbReference>
<feature type="binding site" evidence="8">
    <location>
        <begin position="268"/>
        <end position="270"/>
    </location>
    <ligand>
        <name>GMP</name>
        <dbReference type="ChEBI" id="CHEBI:58115"/>
    </ligand>
</feature>
<dbReference type="InterPro" id="IPR013785">
    <property type="entry name" value="Aldolase_TIM"/>
</dbReference>
<evidence type="ECO:0000256" key="3">
    <source>
        <dbReference type="ARBA" id="ARBA00022857"/>
    </source>
</evidence>
<proteinExistence type="inferred from homology"/>
<feature type="binding site" evidence="8">
    <location>
        <position position="186"/>
    </location>
    <ligand>
        <name>K(+)</name>
        <dbReference type="ChEBI" id="CHEBI:29103"/>
    </ligand>
</feature>
<feature type="binding site" description="in other chain" evidence="8">
    <location>
        <begin position="180"/>
        <end position="181"/>
    </location>
    <ligand>
        <name>NADP(+)</name>
        <dbReference type="ChEBI" id="CHEBI:58349"/>
        <note>ligand shared between two neighboring subunits</note>
    </ligand>
</feature>
<evidence type="ECO:0000256" key="8">
    <source>
        <dbReference type="HAMAP-Rule" id="MF_03195"/>
    </source>
</evidence>
<comment type="subunit">
    <text evidence="8">Homotetramer.</text>
</comment>
<feature type="binding site" evidence="8 10">
    <location>
        <position position="181"/>
    </location>
    <ligand>
        <name>K(+)</name>
        <dbReference type="ChEBI" id="CHEBI:29103"/>
    </ligand>
</feature>
<feature type="binding site" evidence="8">
    <location>
        <begin position="314"/>
        <end position="317"/>
    </location>
    <ligand>
        <name>NADP(+)</name>
        <dbReference type="ChEBI" id="CHEBI:58349"/>
        <note>ligand shared between two neighboring subunits</note>
    </ligand>
</feature>
<keyword evidence="5 8" id="KW-0560">Oxidoreductase</keyword>
<evidence type="ECO:0000256" key="9">
    <source>
        <dbReference type="PIRSR" id="PIRSR000235-1"/>
    </source>
</evidence>
<feature type="binding site" evidence="8">
    <location>
        <position position="189"/>
    </location>
    <ligand>
        <name>K(+)</name>
        <dbReference type="ChEBI" id="CHEBI:29103"/>
    </ligand>
</feature>
<dbReference type="InterPro" id="IPR001093">
    <property type="entry name" value="IMP_DH_GMPRt"/>
</dbReference>
<gene>
    <name evidence="13" type="ORF">CLODIP_2_CD03614</name>
</gene>
<dbReference type="NCBIfam" id="TIGR01305">
    <property type="entry name" value="GMP_reduct_1"/>
    <property type="match status" value="1"/>
</dbReference>
<feature type="binding site" description="in other chain" evidence="8">
    <location>
        <position position="269"/>
    </location>
    <ligand>
        <name>NADP(+)</name>
        <dbReference type="ChEBI" id="CHEBI:58349"/>
        <note>ligand shared between two neighboring subunits</note>
    </ligand>
</feature>
<dbReference type="HAMAP" id="MF_00596">
    <property type="entry name" value="GMP_reduct_type1"/>
    <property type="match status" value="1"/>
</dbReference>
<dbReference type="GO" id="GO:1902560">
    <property type="term" value="C:GMP reductase complex"/>
    <property type="evidence" value="ECO:0007669"/>
    <property type="project" value="InterPro"/>
</dbReference>
<evidence type="ECO:0000256" key="4">
    <source>
        <dbReference type="ARBA" id="ARBA00022958"/>
    </source>
</evidence>
<protein>
    <recommendedName>
        <fullName evidence="8">GMP reductase</fullName>
        <shortName evidence="8">GMPR</shortName>
        <ecNumber evidence="8">1.7.1.7</ecNumber>
    </recommendedName>
    <alternativeName>
        <fullName evidence="8">Guanosine 5'-monophosphate oxidoreductase</fullName>
        <shortName evidence="8">Guanosine monophosphate reductase</shortName>
    </alternativeName>
</protein>
<evidence type="ECO:0000313" key="13">
    <source>
        <dbReference type="EMBL" id="CAB3364732.1"/>
    </source>
</evidence>
<name>A0A8S1C6E0_9INSE</name>
<dbReference type="GO" id="GO:0006163">
    <property type="term" value="P:purine nucleotide metabolic process"/>
    <property type="evidence" value="ECO:0007669"/>
    <property type="project" value="UniProtKB-UniRule"/>
</dbReference>
<keyword evidence="4 8" id="KW-0630">Potassium</keyword>
<accession>A0A8S1C6E0</accession>
<comment type="catalytic activity">
    <reaction evidence="7 8 11">
        <text>IMP + NH4(+) + NADP(+) = GMP + NADPH + 2 H(+)</text>
        <dbReference type="Rhea" id="RHEA:17185"/>
        <dbReference type="ChEBI" id="CHEBI:15378"/>
        <dbReference type="ChEBI" id="CHEBI:28938"/>
        <dbReference type="ChEBI" id="CHEBI:57783"/>
        <dbReference type="ChEBI" id="CHEBI:58053"/>
        <dbReference type="ChEBI" id="CHEBI:58115"/>
        <dbReference type="ChEBI" id="CHEBI:58349"/>
        <dbReference type="EC" id="1.7.1.7"/>
    </reaction>
</comment>
<comment type="similarity">
    <text evidence="8">Belongs to the IMPDH/GMPR family. GuaC type 1 subfamily.</text>
</comment>
<dbReference type="AlphaFoldDB" id="A0A8S1C6E0"/>
<dbReference type="GO" id="GO:0046872">
    <property type="term" value="F:metal ion binding"/>
    <property type="evidence" value="ECO:0007669"/>
    <property type="project" value="UniProtKB-KW"/>
</dbReference>
<feature type="binding site" evidence="8">
    <location>
        <begin position="286"/>
        <end position="290"/>
    </location>
    <ligand>
        <name>GMP</name>
        <dbReference type="ChEBI" id="CHEBI:58115"/>
    </ligand>
</feature>
<comment type="function">
    <text evidence="6 8 11">Catalyzes the irreversible NADPH-dependent deamination of GMP to IMP. It functions in the conversion of nucleobase, nucleoside and nucleotide derivatives of G to A nucleotides, and in maintaining the intracellular balance of A and G nucleotides.</text>
</comment>
<dbReference type="EC" id="1.7.1.7" evidence="8"/>